<evidence type="ECO:0000313" key="1">
    <source>
        <dbReference type="EMBL" id="ORX86940.1"/>
    </source>
</evidence>
<dbReference type="AlphaFoldDB" id="A0A1Y1XMF1"/>
<dbReference type="EMBL" id="MCFE01000561">
    <property type="protein sequence ID" value="ORX86940.1"/>
    <property type="molecule type" value="Genomic_DNA"/>
</dbReference>
<dbReference type="Proteomes" id="UP000193498">
    <property type="component" value="Unassembled WGS sequence"/>
</dbReference>
<gene>
    <name evidence="1" type="ORF">K493DRAFT_319734</name>
</gene>
<organism evidence="1 2">
    <name type="scientific">Basidiobolus meristosporus CBS 931.73</name>
    <dbReference type="NCBI Taxonomy" id="1314790"/>
    <lineage>
        <taxon>Eukaryota</taxon>
        <taxon>Fungi</taxon>
        <taxon>Fungi incertae sedis</taxon>
        <taxon>Zoopagomycota</taxon>
        <taxon>Entomophthoromycotina</taxon>
        <taxon>Basidiobolomycetes</taxon>
        <taxon>Basidiobolales</taxon>
        <taxon>Basidiobolaceae</taxon>
        <taxon>Basidiobolus</taxon>
    </lineage>
</organism>
<dbReference type="InParanoid" id="A0A1Y1XMF1"/>
<keyword evidence="2" id="KW-1185">Reference proteome</keyword>
<reference evidence="1 2" key="1">
    <citation type="submission" date="2016-07" db="EMBL/GenBank/DDBJ databases">
        <title>Pervasive Adenine N6-methylation of Active Genes in Fungi.</title>
        <authorList>
            <consortium name="DOE Joint Genome Institute"/>
            <person name="Mondo S.J."/>
            <person name="Dannebaum R.O."/>
            <person name="Kuo R.C."/>
            <person name="Labutti K."/>
            <person name="Haridas S."/>
            <person name="Kuo A."/>
            <person name="Salamov A."/>
            <person name="Ahrendt S.R."/>
            <person name="Lipzen A."/>
            <person name="Sullivan W."/>
            <person name="Andreopoulos W.B."/>
            <person name="Clum A."/>
            <person name="Lindquist E."/>
            <person name="Daum C."/>
            <person name="Ramamoorthy G.K."/>
            <person name="Gryganskyi A."/>
            <person name="Culley D."/>
            <person name="Magnuson J.K."/>
            <person name="James T.Y."/>
            <person name="O'Malley M.A."/>
            <person name="Stajich J.E."/>
            <person name="Spatafora J.W."/>
            <person name="Visel A."/>
            <person name="Grigoriev I.V."/>
        </authorList>
    </citation>
    <scope>NUCLEOTIDE SEQUENCE [LARGE SCALE GENOMIC DNA]</scope>
    <source>
        <strain evidence="1 2">CBS 931.73</strain>
    </source>
</reference>
<name>A0A1Y1XMF1_9FUNG</name>
<accession>A0A1Y1XMF1</accession>
<sequence length="79" mass="8640">MLCIPCLKSDPHYHPISTSESLFTKDSSSTNSSTIRSNASPYVCDKSGIIQNRTKLPPFEDLLLTDSIVRVSLTPTVAL</sequence>
<protein>
    <submittedName>
        <fullName evidence="1">Uncharacterized protein</fullName>
    </submittedName>
</protein>
<comment type="caution">
    <text evidence="1">The sequence shown here is derived from an EMBL/GenBank/DDBJ whole genome shotgun (WGS) entry which is preliminary data.</text>
</comment>
<proteinExistence type="predicted"/>
<evidence type="ECO:0000313" key="2">
    <source>
        <dbReference type="Proteomes" id="UP000193498"/>
    </source>
</evidence>